<reference evidence="4" key="2">
    <citation type="journal article" date="2017" name="Nat. Plants">
        <title>The Aegilops tauschii genome reveals multiple impacts of transposons.</title>
        <authorList>
            <person name="Zhao G."/>
            <person name="Zou C."/>
            <person name="Li K."/>
            <person name="Wang K."/>
            <person name="Li T."/>
            <person name="Gao L."/>
            <person name="Zhang X."/>
            <person name="Wang H."/>
            <person name="Yang Z."/>
            <person name="Liu X."/>
            <person name="Jiang W."/>
            <person name="Mao L."/>
            <person name="Kong X."/>
            <person name="Jiao Y."/>
            <person name="Jia J."/>
        </authorList>
    </citation>
    <scope>NUCLEOTIDE SEQUENCE [LARGE SCALE GENOMIC DNA]</scope>
    <source>
        <strain evidence="4">cv. AL8/78</strain>
    </source>
</reference>
<feature type="compositionally biased region" description="Polar residues" evidence="1">
    <location>
        <begin position="16"/>
        <end position="29"/>
    </location>
</feature>
<reference evidence="3" key="3">
    <citation type="journal article" date="2017" name="Nature">
        <title>Genome sequence of the progenitor of the wheat D genome Aegilops tauschii.</title>
        <authorList>
            <person name="Luo M.C."/>
            <person name="Gu Y.Q."/>
            <person name="Puiu D."/>
            <person name="Wang H."/>
            <person name="Twardziok S.O."/>
            <person name="Deal K.R."/>
            <person name="Huo N."/>
            <person name="Zhu T."/>
            <person name="Wang L."/>
            <person name="Wang Y."/>
            <person name="McGuire P.E."/>
            <person name="Liu S."/>
            <person name="Long H."/>
            <person name="Ramasamy R.K."/>
            <person name="Rodriguez J.C."/>
            <person name="Van S.L."/>
            <person name="Yuan L."/>
            <person name="Wang Z."/>
            <person name="Xia Z."/>
            <person name="Xiao L."/>
            <person name="Anderson O.D."/>
            <person name="Ouyang S."/>
            <person name="Liang Y."/>
            <person name="Zimin A.V."/>
            <person name="Pertea G."/>
            <person name="Qi P."/>
            <person name="Bennetzen J.L."/>
            <person name="Dai X."/>
            <person name="Dawson M.W."/>
            <person name="Muller H.G."/>
            <person name="Kugler K."/>
            <person name="Rivarola-Duarte L."/>
            <person name="Spannagl M."/>
            <person name="Mayer K.F.X."/>
            <person name="Lu F.H."/>
            <person name="Bevan M.W."/>
            <person name="Leroy P."/>
            <person name="Li P."/>
            <person name="You F.M."/>
            <person name="Sun Q."/>
            <person name="Liu Z."/>
            <person name="Lyons E."/>
            <person name="Wicker T."/>
            <person name="Salzberg S.L."/>
            <person name="Devos K.M."/>
            <person name="Dvorak J."/>
        </authorList>
    </citation>
    <scope>NUCLEOTIDE SEQUENCE [LARGE SCALE GENOMIC DNA]</scope>
    <source>
        <strain evidence="3">cv. AL8/78</strain>
    </source>
</reference>
<keyword evidence="2" id="KW-0472">Membrane</keyword>
<name>A0A453F7R1_AEGTS</name>
<evidence type="ECO:0000256" key="2">
    <source>
        <dbReference type="SAM" id="Phobius"/>
    </source>
</evidence>
<evidence type="ECO:0000313" key="3">
    <source>
        <dbReference type="EnsemblPlants" id="AET3Gv20601300.2"/>
    </source>
</evidence>
<dbReference type="AlphaFoldDB" id="A0A453F7R1"/>
<evidence type="ECO:0000313" key="4">
    <source>
        <dbReference type="Proteomes" id="UP000015105"/>
    </source>
</evidence>
<protein>
    <submittedName>
        <fullName evidence="3">Uncharacterized protein</fullName>
    </submittedName>
</protein>
<reference evidence="3" key="5">
    <citation type="journal article" date="2021" name="G3 (Bethesda)">
        <title>Aegilops tauschii genome assembly Aet v5.0 features greater sequence contiguity and improved annotation.</title>
        <authorList>
            <person name="Wang L."/>
            <person name="Zhu T."/>
            <person name="Rodriguez J.C."/>
            <person name="Deal K.R."/>
            <person name="Dubcovsky J."/>
            <person name="McGuire P.E."/>
            <person name="Lux T."/>
            <person name="Spannagl M."/>
            <person name="Mayer K.F.X."/>
            <person name="Baldrich P."/>
            <person name="Meyers B.C."/>
            <person name="Huo N."/>
            <person name="Gu Y.Q."/>
            <person name="Zhou H."/>
            <person name="Devos K.M."/>
            <person name="Bennetzen J.L."/>
            <person name="Unver T."/>
            <person name="Budak H."/>
            <person name="Gulick P.J."/>
            <person name="Galiba G."/>
            <person name="Kalapos B."/>
            <person name="Nelson D.R."/>
            <person name="Li P."/>
            <person name="You F.M."/>
            <person name="Luo M.C."/>
            <person name="Dvorak J."/>
        </authorList>
    </citation>
    <scope>NUCLEOTIDE SEQUENCE [LARGE SCALE GENOMIC DNA]</scope>
    <source>
        <strain evidence="3">cv. AL8/78</strain>
    </source>
</reference>
<organism evidence="3 4">
    <name type="scientific">Aegilops tauschii subsp. strangulata</name>
    <name type="common">Goatgrass</name>
    <dbReference type="NCBI Taxonomy" id="200361"/>
    <lineage>
        <taxon>Eukaryota</taxon>
        <taxon>Viridiplantae</taxon>
        <taxon>Streptophyta</taxon>
        <taxon>Embryophyta</taxon>
        <taxon>Tracheophyta</taxon>
        <taxon>Spermatophyta</taxon>
        <taxon>Magnoliopsida</taxon>
        <taxon>Liliopsida</taxon>
        <taxon>Poales</taxon>
        <taxon>Poaceae</taxon>
        <taxon>BOP clade</taxon>
        <taxon>Pooideae</taxon>
        <taxon>Triticodae</taxon>
        <taxon>Triticeae</taxon>
        <taxon>Triticinae</taxon>
        <taxon>Aegilops</taxon>
    </lineage>
</organism>
<dbReference type="EnsemblPlants" id="AET3Gv20601300.2">
    <property type="protein sequence ID" value="AET3Gv20601300.2"/>
    <property type="gene ID" value="AET3Gv20601300"/>
</dbReference>
<keyword evidence="2" id="KW-0812">Transmembrane</keyword>
<feature type="transmembrane region" description="Helical" evidence="2">
    <location>
        <begin position="127"/>
        <end position="144"/>
    </location>
</feature>
<evidence type="ECO:0000256" key="1">
    <source>
        <dbReference type="SAM" id="MobiDB-lite"/>
    </source>
</evidence>
<reference evidence="4" key="1">
    <citation type="journal article" date="2014" name="Science">
        <title>Ancient hybridizations among the ancestral genomes of bread wheat.</title>
        <authorList>
            <consortium name="International Wheat Genome Sequencing Consortium,"/>
            <person name="Marcussen T."/>
            <person name="Sandve S.R."/>
            <person name="Heier L."/>
            <person name="Spannagl M."/>
            <person name="Pfeifer M."/>
            <person name="Jakobsen K.S."/>
            <person name="Wulff B.B."/>
            <person name="Steuernagel B."/>
            <person name="Mayer K.F."/>
            <person name="Olsen O.A."/>
        </authorList>
    </citation>
    <scope>NUCLEOTIDE SEQUENCE [LARGE SCALE GENOMIC DNA]</scope>
    <source>
        <strain evidence="4">cv. AL8/78</strain>
    </source>
</reference>
<keyword evidence="2" id="KW-1133">Transmembrane helix</keyword>
<proteinExistence type="predicted"/>
<sequence>YKPDASEPPNHAVLSSRPTTGESTNKPSANTMRTQAVVLAYSLLASALLCRCAAASPAFIVGKLVMGGAELRRPMIDTMTANQSAPLQLSTAASDGNVDGLHPNWFSLLPEINSPLDRNHPFGERGIVLDHLLVFLVLFVVYIFR</sequence>
<reference evidence="3" key="4">
    <citation type="submission" date="2019-03" db="UniProtKB">
        <authorList>
            <consortium name="EnsemblPlants"/>
        </authorList>
    </citation>
    <scope>IDENTIFICATION</scope>
</reference>
<dbReference type="Proteomes" id="UP000015105">
    <property type="component" value="Chromosome 3D"/>
</dbReference>
<feature type="transmembrane region" description="Helical" evidence="2">
    <location>
        <begin position="38"/>
        <end position="65"/>
    </location>
</feature>
<keyword evidence="4" id="KW-1185">Reference proteome</keyword>
<dbReference type="Gramene" id="AET3Gv20601300.2">
    <property type="protein sequence ID" value="AET3Gv20601300.2"/>
    <property type="gene ID" value="AET3Gv20601300"/>
</dbReference>
<feature type="region of interest" description="Disordered" evidence="1">
    <location>
        <begin position="1"/>
        <end position="29"/>
    </location>
</feature>
<accession>A0A453F7R1</accession>